<protein>
    <submittedName>
        <fullName evidence="1">Uncharacterized protein</fullName>
    </submittedName>
</protein>
<accession>A0AAD8D6S0</accession>
<proteinExistence type="predicted"/>
<evidence type="ECO:0000313" key="1">
    <source>
        <dbReference type="EMBL" id="KAK1164228.1"/>
    </source>
</evidence>
<reference evidence="1" key="1">
    <citation type="submission" date="2022-02" db="EMBL/GenBank/DDBJ databases">
        <title>Atlantic sturgeon de novo genome assembly.</title>
        <authorList>
            <person name="Stock M."/>
            <person name="Klopp C."/>
            <person name="Guiguen Y."/>
            <person name="Cabau C."/>
            <person name="Parinello H."/>
            <person name="Santidrian Yebra-Pimentel E."/>
            <person name="Kuhl H."/>
            <person name="Dirks R.P."/>
            <person name="Guessner J."/>
            <person name="Wuertz S."/>
            <person name="Du K."/>
            <person name="Schartl M."/>
        </authorList>
    </citation>
    <scope>NUCLEOTIDE SEQUENCE</scope>
    <source>
        <strain evidence="1">STURGEONOMICS-FGT-2020</strain>
        <tissue evidence="1">Whole blood</tissue>
    </source>
</reference>
<keyword evidence="2" id="KW-1185">Reference proteome</keyword>
<dbReference type="Proteomes" id="UP001230051">
    <property type="component" value="Unassembled WGS sequence"/>
</dbReference>
<sequence>MSWDCFLGGCQSVDWLCIINNEHYPLHTCTLDPEGHKASWTAFLPNKIGVIAKPCGSYSEQEGVQQQIGKVRNG</sequence>
<comment type="caution">
    <text evidence="1">The sequence shown here is derived from an EMBL/GenBank/DDBJ whole genome shotgun (WGS) entry which is preliminary data.</text>
</comment>
<organism evidence="1 2">
    <name type="scientific">Acipenser oxyrinchus oxyrinchus</name>
    <dbReference type="NCBI Taxonomy" id="40147"/>
    <lineage>
        <taxon>Eukaryota</taxon>
        <taxon>Metazoa</taxon>
        <taxon>Chordata</taxon>
        <taxon>Craniata</taxon>
        <taxon>Vertebrata</taxon>
        <taxon>Euteleostomi</taxon>
        <taxon>Actinopterygii</taxon>
        <taxon>Chondrostei</taxon>
        <taxon>Acipenseriformes</taxon>
        <taxon>Acipenseridae</taxon>
        <taxon>Acipenser</taxon>
    </lineage>
</organism>
<evidence type="ECO:0000313" key="2">
    <source>
        <dbReference type="Proteomes" id="UP001230051"/>
    </source>
</evidence>
<gene>
    <name evidence="1" type="ORF">AOXY_G16270</name>
</gene>
<dbReference type="AlphaFoldDB" id="A0AAD8D6S0"/>
<name>A0AAD8D6S0_ACIOX</name>
<dbReference type="EMBL" id="JAGXEW010000014">
    <property type="protein sequence ID" value="KAK1164228.1"/>
    <property type="molecule type" value="Genomic_DNA"/>
</dbReference>